<sequence length="154" mass="17514">MNVGKQMHKNPTPTVDTIIQKGSKVLLVERKKDPFKQTMVLPGGFINEGEFAEEAAIREVKEETSLDIELENILGVYSDPSRDPRGHIMSTVFIGKISDKSDNKEPIAGDDAATTKWVDLESIEEETLGFDHQKILMDFKEWKQSRQTYWSSKK</sequence>
<dbReference type="EMBL" id="CP012850">
    <property type="protein sequence ID" value="ALI36981.1"/>
    <property type="molecule type" value="Genomic_DNA"/>
</dbReference>
<dbReference type="GO" id="GO:0016779">
    <property type="term" value="F:nucleotidyltransferase activity"/>
    <property type="evidence" value="ECO:0007669"/>
    <property type="project" value="UniProtKB-KW"/>
</dbReference>
<dbReference type="SUPFAM" id="SSF55811">
    <property type="entry name" value="Nudix"/>
    <property type="match status" value="1"/>
</dbReference>
<proteinExistence type="predicted"/>
<dbReference type="InterPro" id="IPR000086">
    <property type="entry name" value="NUDIX_hydrolase_dom"/>
</dbReference>
<dbReference type="GO" id="GO:0016787">
    <property type="term" value="F:hydrolase activity"/>
    <property type="evidence" value="ECO:0007669"/>
    <property type="project" value="UniProtKB-KW"/>
</dbReference>
<accession>A0A654M383</accession>
<dbReference type="PANTHER" id="PTHR43736">
    <property type="entry name" value="ADP-RIBOSE PYROPHOSPHATASE"/>
    <property type="match status" value="1"/>
</dbReference>
<dbReference type="Proteomes" id="UP000058925">
    <property type="component" value="Chromosome"/>
</dbReference>
<gene>
    <name evidence="3" type="ORF">NMY3_02791</name>
</gene>
<dbReference type="KEGG" id="taa:NMY3_02791"/>
<dbReference type="InterPro" id="IPR015797">
    <property type="entry name" value="NUDIX_hydrolase-like_dom_sf"/>
</dbReference>
<protein>
    <submittedName>
        <fullName evidence="3">Bifunctional NMN adenylyltransferase/Nudix hydrolase</fullName>
    </submittedName>
</protein>
<name>A0A654M383_9ARCH</name>
<dbReference type="Gene3D" id="3.90.79.10">
    <property type="entry name" value="Nucleoside Triphosphate Pyrophosphohydrolase"/>
    <property type="match status" value="1"/>
</dbReference>
<dbReference type="InterPro" id="IPR020476">
    <property type="entry name" value="Nudix_hydrolase"/>
</dbReference>
<evidence type="ECO:0000256" key="1">
    <source>
        <dbReference type="ARBA" id="ARBA00022801"/>
    </source>
</evidence>
<dbReference type="PANTHER" id="PTHR43736:SF1">
    <property type="entry name" value="DIHYDRONEOPTERIN TRIPHOSPHATE DIPHOSPHATASE"/>
    <property type="match status" value="1"/>
</dbReference>
<keyword evidence="4" id="KW-1185">Reference proteome</keyword>
<dbReference type="AlphaFoldDB" id="A0A654M383"/>
<organism evidence="3 4">
    <name type="scientific">Candidatus Nitrosocosmicus oleophilus</name>
    <dbReference type="NCBI Taxonomy" id="1353260"/>
    <lineage>
        <taxon>Archaea</taxon>
        <taxon>Nitrososphaerota</taxon>
        <taxon>Nitrososphaeria</taxon>
        <taxon>Nitrososphaerales</taxon>
        <taxon>Nitrososphaeraceae</taxon>
        <taxon>Candidatus Nitrosocosmicus</taxon>
    </lineage>
</organism>
<keyword evidence="1 3" id="KW-0378">Hydrolase</keyword>
<dbReference type="CDD" id="cd18873">
    <property type="entry name" value="NUDIX_NadM_like"/>
    <property type="match status" value="1"/>
</dbReference>
<evidence type="ECO:0000313" key="4">
    <source>
        <dbReference type="Proteomes" id="UP000058925"/>
    </source>
</evidence>
<keyword evidence="3" id="KW-0548">Nucleotidyltransferase</keyword>
<dbReference type="PRINTS" id="PR00502">
    <property type="entry name" value="NUDIXFAMILY"/>
</dbReference>
<dbReference type="Pfam" id="PF00293">
    <property type="entry name" value="NUDIX"/>
    <property type="match status" value="1"/>
</dbReference>
<reference evidence="4" key="1">
    <citation type="submission" date="2015-10" db="EMBL/GenBank/DDBJ databases">
        <title>Niche specialization of a soil ammonia-oxidizing archaeon, Candidatus Nitrosocosmicus oleophilus.</title>
        <authorList>
            <person name="Jung M.-Y."/>
            <person name="Rhee S.-K."/>
        </authorList>
    </citation>
    <scope>NUCLEOTIDE SEQUENCE [LARGE SCALE GENOMIC DNA]</scope>
    <source>
        <strain evidence="4">MY3</strain>
    </source>
</reference>
<keyword evidence="3" id="KW-0808">Transferase</keyword>
<feature type="domain" description="Nudix hydrolase" evidence="2">
    <location>
        <begin position="10"/>
        <end position="140"/>
    </location>
</feature>
<evidence type="ECO:0000313" key="3">
    <source>
        <dbReference type="EMBL" id="ALI36981.1"/>
    </source>
</evidence>
<dbReference type="PROSITE" id="PS51462">
    <property type="entry name" value="NUDIX"/>
    <property type="match status" value="1"/>
</dbReference>
<evidence type="ECO:0000259" key="2">
    <source>
        <dbReference type="PROSITE" id="PS51462"/>
    </source>
</evidence>